<dbReference type="GeneID" id="5021605"/>
<feature type="signal peptide" evidence="1">
    <location>
        <begin position="1"/>
        <end position="16"/>
    </location>
</feature>
<dbReference type="Proteomes" id="UP000000600">
    <property type="component" value="Unassembled WGS sequence"/>
</dbReference>
<dbReference type="EMBL" id="CT868060">
    <property type="protein sequence ID" value="CAK68423.1"/>
    <property type="molecule type" value="Genomic_DNA"/>
</dbReference>
<dbReference type="KEGG" id="ptm:GSPATT00037208001"/>
<gene>
    <name evidence="2" type="ORF">GSPATT00037208001</name>
</gene>
<reference evidence="2 3" key="1">
    <citation type="journal article" date="2006" name="Nature">
        <title>Global trends of whole-genome duplications revealed by the ciliate Paramecium tetraurelia.</title>
        <authorList>
            <consortium name="Genoscope"/>
            <person name="Aury J.-M."/>
            <person name="Jaillon O."/>
            <person name="Duret L."/>
            <person name="Noel B."/>
            <person name="Jubin C."/>
            <person name="Porcel B.M."/>
            <person name="Segurens B."/>
            <person name="Daubin V."/>
            <person name="Anthouard V."/>
            <person name="Aiach N."/>
            <person name="Arnaiz O."/>
            <person name="Billaut A."/>
            <person name="Beisson J."/>
            <person name="Blanc I."/>
            <person name="Bouhouche K."/>
            <person name="Camara F."/>
            <person name="Duharcourt S."/>
            <person name="Guigo R."/>
            <person name="Gogendeau D."/>
            <person name="Katinka M."/>
            <person name="Keller A.-M."/>
            <person name="Kissmehl R."/>
            <person name="Klotz C."/>
            <person name="Koll F."/>
            <person name="Le Moue A."/>
            <person name="Lepere C."/>
            <person name="Malinsky S."/>
            <person name="Nowacki M."/>
            <person name="Nowak J.K."/>
            <person name="Plattner H."/>
            <person name="Poulain J."/>
            <person name="Ruiz F."/>
            <person name="Serrano V."/>
            <person name="Zagulski M."/>
            <person name="Dessen P."/>
            <person name="Betermier M."/>
            <person name="Weissenbach J."/>
            <person name="Scarpelli C."/>
            <person name="Schachter V."/>
            <person name="Sperling L."/>
            <person name="Meyer E."/>
            <person name="Cohen J."/>
            <person name="Wincker P."/>
        </authorList>
    </citation>
    <scope>NUCLEOTIDE SEQUENCE [LARGE SCALE GENOMIC DNA]</scope>
    <source>
        <strain evidence="2 3">Stock d4-2</strain>
    </source>
</reference>
<proteinExistence type="predicted"/>
<accession>A0CCA6</accession>
<evidence type="ECO:0008006" key="4">
    <source>
        <dbReference type="Google" id="ProtNLM"/>
    </source>
</evidence>
<keyword evidence="1" id="KW-0732">Signal</keyword>
<evidence type="ECO:0000313" key="3">
    <source>
        <dbReference type="Proteomes" id="UP000000600"/>
    </source>
</evidence>
<evidence type="ECO:0000313" key="2">
    <source>
        <dbReference type="EMBL" id="CAK68423.1"/>
    </source>
</evidence>
<name>A0CCA6_PARTE</name>
<protein>
    <recommendedName>
        <fullName evidence="4">Mini antigen</fullName>
    </recommendedName>
</protein>
<evidence type="ECO:0000256" key="1">
    <source>
        <dbReference type="SAM" id="SignalP"/>
    </source>
</evidence>
<organism evidence="2 3">
    <name type="scientific">Paramecium tetraurelia</name>
    <dbReference type="NCBI Taxonomy" id="5888"/>
    <lineage>
        <taxon>Eukaryota</taxon>
        <taxon>Sar</taxon>
        <taxon>Alveolata</taxon>
        <taxon>Ciliophora</taxon>
        <taxon>Intramacronucleata</taxon>
        <taxon>Oligohymenophorea</taxon>
        <taxon>Peniculida</taxon>
        <taxon>Parameciidae</taxon>
        <taxon>Paramecium</taxon>
    </lineage>
</organism>
<dbReference type="AlphaFoldDB" id="A0CCA6"/>
<sequence length="269" mass="30049">MVRSLVLLSFLIVSYTTEIKINGCTCDEVLKQEECDGYQPGDMNCDWNEQKNVCDADPRISCSMIDGQELCRVQAYCGWVSGKCVDFKQCTDYKETVDQKCNNINFKCVLLEDDKCGTKKPIECESFAVENCKSTSNNVCVLSGTPAACVTMKTCSDGSYNNDQCKKNSKCFWDTDKCRDKKCSDIQAKDSCSLIMSFFSPYATLCHWSADNKCIDGEDEHYTAETCFKGSAQSKVWKDGQCRSCTDSPAPGYSNVLSVFMILFAIIVM</sequence>
<dbReference type="OrthoDB" id="288443at2759"/>
<dbReference type="HOGENOM" id="CLU_077273_0_0_1"/>
<dbReference type="InParanoid" id="A0CCA6"/>
<keyword evidence="3" id="KW-1185">Reference proteome</keyword>
<dbReference type="OMA" id="HYTAETC"/>
<dbReference type="RefSeq" id="XP_001435820.1">
    <property type="nucleotide sequence ID" value="XM_001435783.2"/>
</dbReference>
<feature type="chain" id="PRO_5002623498" description="Mini antigen" evidence="1">
    <location>
        <begin position="17"/>
        <end position="269"/>
    </location>
</feature>